<dbReference type="InterPro" id="IPR006710">
    <property type="entry name" value="Glyco_hydro_43"/>
</dbReference>
<protein>
    <submittedName>
        <fullName evidence="8">Alpha-N-arabinofuranosidase</fullName>
    </submittedName>
</protein>
<gene>
    <name evidence="8" type="ORF">COC42_01445</name>
</gene>
<dbReference type="SUPFAM" id="SSF75005">
    <property type="entry name" value="Arabinanase/levansucrase/invertase"/>
    <property type="match status" value="1"/>
</dbReference>
<evidence type="ECO:0000256" key="2">
    <source>
        <dbReference type="ARBA" id="ARBA00022729"/>
    </source>
</evidence>
<dbReference type="OrthoDB" id="177947at2"/>
<feature type="active site" description="Proton acceptor" evidence="5">
    <location>
        <position position="32"/>
    </location>
</feature>
<dbReference type="PANTHER" id="PTHR43817">
    <property type="entry name" value="GLYCOSYL HYDROLASE"/>
    <property type="match status" value="1"/>
</dbReference>
<dbReference type="Proteomes" id="UP000218366">
    <property type="component" value="Unassembled WGS sequence"/>
</dbReference>
<dbReference type="EMBL" id="NWMW01000001">
    <property type="protein sequence ID" value="PCD03114.1"/>
    <property type="molecule type" value="Genomic_DNA"/>
</dbReference>
<proteinExistence type="inferred from homology"/>
<accession>A0A2A4B646</accession>
<dbReference type="Gene3D" id="2.115.10.20">
    <property type="entry name" value="Glycosyl hydrolase domain, family 43"/>
    <property type="match status" value="1"/>
</dbReference>
<name>A0A2A4B646_9SPHN</name>
<keyword evidence="2" id="KW-0732">Signal</keyword>
<keyword evidence="3 7" id="KW-0378">Hydrolase</keyword>
<evidence type="ECO:0000313" key="9">
    <source>
        <dbReference type="Proteomes" id="UP000218366"/>
    </source>
</evidence>
<feature type="active site" description="Proton donor" evidence="5">
    <location>
        <position position="203"/>
    </location>
</feature>
<dbReference type="PANTHER" id="PTHR43817:SF1">
    <property type="entry name" value="HYDROLASE, FAMILY 43, PUTATIVE (AFU_ORTHOLOGUE AFUA_3G01660)-RELATED"/>
    <property type="match status" value="1"/>
</dbReference>
<keyword evidence="9" id="KW-1185">Reference proteome</keyword>
<comment type="similarity">
    <text evidence="1 7">Belongs to the glycosyl hydrolase 43 family.</text>
</comment>
<keyword evidence="4 7" id="KW-0326">Glycosidase</keyword>
<comment type="caution">
    <text evidence="8">The sequence shown here is derived from an EMBL/GenBank/DDBJ whole genome shotgun (WGS) entry which is preliminary data.</text>
</comment>
<dbReference type="GO" id="GO:0004553">
    <property type="term" value="F:hydrolase activity, hydrolyzing O-glycosyl compounds"/>
    <property type="evidence" value="ECO:0007669"/>
    <property type="project" value="InterPro"/>
</dbReference>
<evidence type="ECO:0000256" key="6">
    <source>
        <dbReference type="PIRSR" id="PIRSR606710-2"/>
    </source>
</evidence>
<feature type="site" description="Important for catalytic activity, responsible for pKa modulation of the active site Glu and correct orientation of both the proton donor and substrate" evidence="6">
    <location>
        <position position="144"/>
    </location>
</feature>
<dbReference type="CDD" id="cd18820">
    <property type="entry name" value="GH43_LbAraf43-like"/>
    <property type="match status" value="1"/>
</dbReference>
<evidence type="ECO:0000256" key="5">
    <source>
        <dbReference type="PIRSR" id="PIRSR606710-1"/>
    </source>
</evidence>
<evidence type="ECO:0000256" key="3">
    <source>
        <dbReference type="ARBA" id="ARBA00022801"/>
    </source>
</evidence>
<reference evidence="8 9" key="1">
    <citation type="submission" date="2017-09" db="EMBL/GenBank/DDBJ databases">
        <title>Sphingomonas spermidinifaciens 9NM-10, whole genome shotgun sequence.</title>
        <authorList>
            <person name="Feng G."/>
            <person name="Zhu H."/>
        </authorList>
    </citation>
    <scope>NUCLEOTIDE SEQUENCE [LARGE SCALE GENOMIC DNA]</scope>
    <source>
        <strain evidence="8 9">9NM-10</strain>
    </source>
</reference>
<evidence type="ECO:0000256" key="4">
    <source>
        <dbReference type="ARBA" id="ARBA00023295"/>
    </source>
</evidence>
<dbReference type="InterPro" id="IPR023296">
    <property type="entry name" value="Glyco_hydro_beta-prop_sf"/>
</dbReference>
<dbReference type="AlphaFoldDB" id="A0A2A4B646"/>
<organism evidence="8 9">
    <name type="scientific">Sphingomonas spermidinifaciens</name>
    <dbReference type="NCBI Taxonomy" id="1141889"/>
    <lineage>
        <taxon>Bacteria</taxon>
        <taxon>Pseudomonadati</taxon>
        <taxon>Pseudomonadota</taxon>
        <taxon>Alphaproteobacteria</taxon>
        <taxon>Sphingomonadales</taxon>
        <taxon>Sphingomonadaceae</taxon>
        <taxon>Sphingomonas</taxon>
    </lineage>
</organism>
<evidence type="ECO:0000313" key="8">
    <source>
        <dbReference type="EMBL" id="PCD03114.1"/>
    </source>
</evidence>
<evidence type="ECO:0000256" key="1">
    <source>
        <dbReference type="ARBA" id="ARBA00009865"/>
    </source>
</evidence>
<dbReference type="GO" id="GO:0005975">
    <property type="term" value="P:carbohydrate metabolic process"/>
    <property type="evidence" value="ECO:0007669"/>
    <property type="project" value="InterPro"/>
</dbReference>
<sequence length="325" mass="35072">MMHAILALAAATLVAASDARTLTNPILPSGADPWIVEADGIFYFMATRGDRLAIRATRDLARLADAPEHVVWRAPASGPNSASIWAPELHRIGRSWFLYYTASDKAADDDAHRGIWVLENRSADPLKGKWIDRGRINTARPGIDGTTLTAGGRRYFAYSPYVGPDSVIAIVRMTDPWKLAGEEAIIARPDRAWERQGGRQILEGPAFLRGPDGGLHLAYSGSACWSDDYALGLLSAAPGSDPMRPASWQKARTPVLAKSPSTNIWAPGHNGFFTAGGRSWIVYHANNRAGLGCGKDRAPHVQQVTWARDGQPIFPRPAAGPAPAP</sequence>
<evidence type="ECO:0000256" key="7">
    <source>
        <dbReference type="RuleBase" id="RU361187"/>
    </source>
</evidence>
<dbReference type="Pfam" id="PF04616">
    <property type="entry name" value="Glyco_hydro_43"/>
    <property type="match status" value="1"/>
</dbReference>